<feature type="transmembrane region" description="Helical" evidence="4">
    <location>
        <begin position="7"/>
        <end position="27"/>
    </location>
</feature>
<dbReference type="InterPro" id="IPR051909">
    <property type="entry name" value="MFP_Cation_Efflux"/>
</dbReference>
<feature type="compositionally biased region" description="Low complexity" evidence="3">
    <location>
        <begin position="427"/>
        <end position="458"/>
    </location>
</feature>
<dbReference type="RefSeq" id="WP_216802121.1">
    <property type="nucleotide sequence ID" value="NZ_CP076723.1"/>
</dbReference>
<dbReference type="NCBIfam" id="TIGR01730">
    <property type="entry name" value="RND_mfp"/>
    <property type="match status" value="1"/>
</dbReference>
<evidence type="ECO:0000256" key="2">
    <source>
        <dbReference type="ARBA" id="ARBA00022448"/>
    </source>
</evidence>
<keyword evidence="4" id="KW-0812">Transmembrane</keyword>
<dbReference type="Pfam" id="PF25869">
    <property type="entry name" value="3HB_CusB"/>
    <property type="match status" value="1"/>
</dbReference>
<evidence type="ECO:0000259" key="7">
    <source>
        <dbReference type="Pfam" id="PF25919"/>
    </source>
</evidence>
<feature type="domain" description="CzcB-like C-terminal circularly permuted SH3-like" evidence="9">
    <location>
        <begin position="347"/>
        <end position="406"/>
    </location>
</feature>
<dbReference type="InterPro" id="IPR045800">
    <property type="entry name" value="HMBD"/>
</dbReference>
<evidence type="ECO:0000256" key="3">
    <source>
        <dbReference type="SAM" id="MobiDB-lite"/>
    </source>
</evidence>
<keyword evidence="2" id="KW-0813">Transport</keyword>
<feature type="region of interest" description="Disordered" evidence="3">
    <location>
        <begin position="412"/>
        <end position="470"/>
    </location>
</feature>
<keyword evidence="11" id="KW-1185">Reference proteome</keyword>
<organism evidence="10 11">
    <name type="scientific">Geomonas oryzisoli</name>
    <dbReference type="NCBI Taxonomy" id="2847992"/>
    <lineage>
        <taxon>Bacteria</taxon>
        <taxon>Pseudomonadati</taxon>
        <taxon>Thermodesulfobacteriota</taxon>
        <taxon>Desulfuromonadia</taxon>
        <taxon>Geobacterales</taxon>
        <taxon>Geobacteraceae</taxon>
        <taxon>Geomonas</taxon>
    </lineage>
</organism>
<evidence type="ECO:0000256" key="1">
    <source>
        <dbReference type="ARBA" id="ARBA00009477"/>
    </source>
</evidence>
<sequence length="470" mass="49488">MNKSVKVAIPIVLILVAAAAGGGYYLWQQKLQAPAGKEKAAQAQVLYTCAMHPFIIKDKPGVCPICGMQLIKKVEGTQASAEEQKMLGHVSLSPTQSVMANVATVPAEYAPLSKEINAVGIVQYDQSRQAKVTAWVAGRIDKLNVSTVGAFVSKGRPVAEIYSPDLVAAQQEYLLALRSREQFKKSTIDAISQGGEGLVASARQRLKLLGVKDEQIAGLEKAGHPNIKLPIYTPLSGVVIEKVVQEGQYVNMGDPLFNIADLSTVWVDVEVYENEFSFVKMGQRVEIVSQSYPGKTFAGRVSFIYPFLDPKTRTVKVRVELANPGLKLKPDMFVNASIKAPLGSALVVPTTALMDTGKRQVVWVESQPGMFEPHDVQVGARVGDKVQILSGLKQGDKVAASGGYLIDSESQLAGGSGGGGHEGHAGGATAPGAAAPAAPGAAGEHQGHGAPAAPAAPKKGGGMDMGDMKM</sequence>
<dbReference type="InterPro" id="IPR058790">
    <property type="entry name" value="BSH_CusB"/>
</dbReference>
<dbReference type="InterPro" id="IPR006143">
    <property type="entry name" value="RND_pump_MFP"/>
</dbReference>
<feature type="domain" description="CusB-like barrel-sandwich hybrid" evidence="7">
    <location>
        <begin position="130"/>
        <end position="260"/>
    </location>
</feature>
<dbReference type="InterPro" id="IPR058649">
    <property type="entry name" value="CzcB_C"/>
</dbReference>
<evidence type="ECO:0000259" key="6">
    <source>
        <dbReference type="Pfam" id="PF25869"/>
    </source>
</evidence>
<reference evidence="10 11" key="1">
    <citation type="submission" date="2021-06" db="EMBL/GenBank/DDBJ databases">
        <title>Gemonas diversity in paddy soil.</title>
        <authorList>
            <person name="Liu G."/>
        </authorList>
    </citation>
    <scope>NUCLEOTIDE SEQUENCE [LARGE SCALE GENOMIC DNA]</scope>
    <source>
        <strain evidence="10 11">RG10</strain>
    </source>
</reference>
<evidence type="ECO:0000259" key="8">
    <source>
        <dbReference type="Pfam" id="PF25954"/>
    </source>
</evidence>
<dbReference type="Pfam" id="PF25975">
    <property type="entry name" value="CzcB_C"/>
    <property type="match status" value="1"/>
</dbReference>
<proteinExistence type="inferred from homology"/>
<keyword evidence="4" id="KW-1133">Transmembrane helix</keyword>
<keyword evidence="4" id="KW-0472">Membrane</keyword>
<dbReference type="PANTHER" id="PTHR30097">
    <property type="entry name" value="CATION EFFLUX SYSTEM PROTEIN CUSB"/>
    <property type="match status" value="1"/>
</dbReference>
<protein>
    <submittedName>
        <fullName evidence="10">Efflux RND transporter periplasmic adaptor subunit</fullName>
    </submittedName>
</protein>
<dbReference type="Pfam" id="PF19335">
    <property type="entry name" value="HMBD"/>
    <property type="match status" value="1"/>
</dbReference>
<accession>A0ABX8JIY0</accession>
<dbReference type="Pfam" id="PF25954">
    <property type="entry name" value="Beta-barrel_RND_2"/>
    <property type="match status" value="1"/>
</dbReference>
<evidence type="ECO:0000259" key="9">
    <source>
        <dbReference type="Pfam" id="PF25975"/>
    </source>
</evidence>
<evidence type="ECO:0000313" key="10">
    <source>
        <dbReference type="EMBL" id="QWV95430.1"/>
    </source>
</evidence>
<comment type="similarity">
    <text evidence="1">Belongs to the membrane fusion protein (MFP) (TC 8.A.1) family.</text>
</comment>
<evidence type="ECO:0000256" key="4">
    <source>
        <dbReference type="SAM" id="Phobius"/>
    </source>
</evidence>
<dbReference type="Pfam" id="PF25919">
    <property type="entry name" value="BSH_CusB"/>
    <property type="match status" value="1"/>
</dbReference>
<dbReference type="EMBL" id="CP076723">
    <property type="protein sequence ID" value="QWV95430.1"/>
    <property type="molecule type" value="Genomic_DNA"/>
</dbReference>
<feature type="domain" description="Heavy metal binding" evidence="5">
    <location>
        <begin position="47"/>
        <end position="73"/>
    </location>
</feature>
<gene>
    <name evidence="10" type="ORF">KP004_09750</name>
</gene>
<evidence type="ECO:0000313" key="11">
    <source>
        <dbReference type="Proteomes" id="UP000683557"/>
    </source>
</evidence>
<feature type="domain" description="CusB-like beta-barrel" evidence="8">
    <location>
        <begin position="264"/>
        <end position="340"/>
    </location>
</feature>
<dbReference type="InterPro" id="IPR058792">
    <property type="entry name" value="Beta-barrel_RND_2"/>
</dbReference>
<name>A0ABX8JIY0_9BACT</name>
<dbReference type="PANTHER" id="PTHR30097:SF15">
    <property type="entry name" value="CATION EFFLUX SYSTEM PROTEIN CUSB"/>
    <property type="match status" value="1"/>
</dbReference>
<evidence type="ECO:0000259" key="5">
    <source>
        <dbReference type="Pfam" id="PF19335"/>
    </source>
</evidence>
<feature type="domain" description="CusB-like three alpha-helical bundle" evidence="6">
    <location>
        <begin position="165"/>
        <end position="225"/>
    </location>
</feature>
<dbReference type="Proteomes" id="UP000683557">
    <property type="component" value="Chromosome"/>
</dbReference>
<dbReference type="InterPro" id="IPR058791">
    <property type="entry name" value="3HB_CusB"/>
</dbReference>